<dbReference type="RefSeq" id="WP_377582745.1">
    <property type="nucleotide sequence ID" value="NZ_JBHTKA010000008.1"/>
</dbReference>
<reference evidence="2" key="1">
    <citation type="journal article" date="2019" name="Int. J. Syst. Evol. Microbiol.">
        <title>The Global Catalogue of Microorganisms (GCM) 10K type strain sequencing project: providing services to taxonomists for standard genome sequencing and annotation.</title>
        <authorList>
            <consortium name="The Broad Institute Genomics Platform"/>
            <consortium name="The Broad Institute Genome Sequencing Center for Infectious Disease"/>
            <person name="Wu L."/>
            <person name="Ma J."/>
        </authorList>
    </citation>
    <scope>NUCLEOTIDE SEQUENCE [LARGE SCALE GENOMIC DNA]</scope>
    <source>
        <strain evidence="2">CCUG 58938</strain>
    </source>
</reference>
<gene>
    <name evidence="1" type="ORF">ACFQ21_22080</name>
</gene>
<dbReference type="PROSITE" id="PS51318">
    <property type="entry name" value="TAT"/>
    <property type="match status" value="1"/>
</dbReference>
<accession>A0ABW3K9B1</accession>
<sequence>MKNLHQLDRRDFMKSAAIFSSASFGLSSVPDVSMATFSIADDRPNVIGPRDGFSPHIGTLLSMMTWMRTTILRPVAKMTTEELDYIHDEKSNSIGAMLLHLAATERFYQIHTFNGKKWGDWPEQDKKRFDVAMSLGDEARKAIKGNNLDYYLSTLNEVRENTMNEFKKRDDKWLLAVDEAWYWGPTNNYCKWFHVCEHESNHNGQIKWIKGRLPGAKSGND</sequence>
<proteinExistence type="predicted"/>
<protein>
    <submittedName>
        <fullName evidence="1">DinB family protein</fullName>
    </submittedName>
</protein>
<dbReference type="InterPro" id="IPR006311">
    <property type="entry name" value="TAT_signal"/>
</dbReference>
<dbReference type="EMBL" id="JBHTKA010000008">
    <property type="protein sequence ID" value="MFD1002030.1"/>
    <property type="molecule type" value="Genomic_DNA"/>
</dbReference>
<dbReference type="Proteomes" id="UP001597112">
    <property type="component" value="Unassembled WGS sequence"/>
</dbReference>
<keyword evidence="2" id="KW-1185">Reference proteome</keyword>
<organism evidence="1 2">
    <name type="scientific">Ohtaekwangia kribbensis</name>
    <dbReference type="NCBI Taxonomy" id="688913"/>
    <lineage>
        <taxon>Bacteria</taxon>
        <taxon>Pseudomonadati</taxon>
        <taxon>Bacteroidota</taxon>
        <taxon>Cytophagia</taxon>
        <taxon>Cytophagales</taxon>
        <taxon>Fulvivirgaceae</taxon>
        <taxon>Ohtaekwangia</taxon>
    </lineage>
</organism>
<dbReference type="InterPro" id="IPR007061">
    <property type="entry name" value="MST-like"/>
</dbReference>
<comment type="caution">
    <text evidence="1">The sequence shown here is derived from an EMBL/GenBank/DDBJ whole genome shotgun (WGS) entry which is preliminary data.</text>
</comment>
<evidence type="ECO:0000313" key="2">
    <source>
        <dbReference type="Proteomes" id="UP001597112"/>
    </source>
</evidence>
<dbReference type="SUPFAM" id="SSF109854">
    <property type="entry name" value="DinB/YfiT-like putative metalloenzymes"/>
    <property type="match status" value="1"/>
</dbReference>
<evidence type="ECO:0000313" key="1">
    <source>
        <dbReference type="EMBL" id="MFD1002030.1"/>
    </source>
</evidence>
<name>A0ABW3K9B1_9BACT</name>
<dbReference type="Gene3D" id="1.20.120.450">
    <property type="entry name" value="dinb family like domain"/>
    <property type="match status" value="1"/>
</dbReference>
<dbReference type="Pfam" id="PF04978">
    <property type="entry name" value="MST"/>
    <property type="match status" value="1"/>
</dbReference>
<dbReference type="InterPro" id="IPR034660">
    <property type="entry name" value="DinB/YfiT-like"/>
</dbReference>